<keyword evidence="2" id="KW-0815">Transposition</keyword>
<accession>A0A1G6EAB1</accession>
<dbReference type="InterPro" id="IPR002514">
    <property type="entry name" value="Transposase_8"/>
</dbReference>
<dbReference type="STRING" id="1159017.SAMN02927930_02132"/>
<feature type="domain" description="LysM" evidence="4">
    <location>
        <begin position="25"/>
        <end position="72"/>
    </location>
</feature>
<evidence type="ECO:0000256" key="3">
    <source>
        <dbReference type="ARBA" id="ARBA00024308"/>
    </source>
</evidence>
<protein>
    <submittedName>
        <fullName evidence="5">Transposase</fullName>
    </submittedName>
</protein>
<reference evidence="6" key="1">
    <citation type="submission" date="2016-10" db="EMBL/GenBank/DDBJ databases">
        <authorList>
            <person name="Varghese N."/>
            <person name="Submissions S."/>
        </authorList>
    </citation>
    <scope>NUCLEOTIDE SEQUENCE [LARGE SCALE GENOMIC DNA]</scope>
    <source>
        <strain evidence="6">CGMCC 1.10824</strain>
    </source>
</reference>
<dbReference type="EMBL" id="FMXN01000025">
    <property type="protein sequence ID" value="SDB54397.1"/>
    <property type="molecule type" value="Genomic_DNA"/>
</dbReference>
<organism evidence="5 6">
    <name type="scientific">Pseudidiomarina indica</name>
    <dbReference type="NCBI Taxonomy" id="1159017"/>
    <lineage>
        <taxon>Bacteria</taxon>
        <taxon>Pseudomonadati</taxon>
        <taxon>Pseudomonadota</taxon>
        <taxon>Gammaproteobacteria</taxon>
        <taxon>Alteromonadales</taxon>
        <taxon>Idiomarinaceae</taxon>
        <taxon>Pseudidiomarina</taxon>
    </lineage>
</organism>
<dbReference type="PANTHER" id="PTHR37936:SF3">
    <property type="entry name" value="TRANSPOSASE INSC FOR INSERTION ELEMENT IS2A-RELATED"/>
    <property type="match status" value="1"/>
</dbReference>
<dbReference type="InterPro" id="IPR009057">
    <property type="entry name" value="Homeodomain-like_sf"/>
</dbReference>
<comment type="function">
    <text evidence="3">Involved in the transposition of the insertion sequence IS2.</text>
</comment>
<keyword evidence="6" id="KW-1185">Reference proteome</keyword>
<dbReference type="SUPFAM" id="SSF46689">
    <property type="entry name" value="Homeodomain-like"/>
    <property type="match status" value="1"/>
</dbReference>
<dbReference type="PROSITE" id="PS51782">
    <property type="entry name" value="LYSM"/>
    <property type="match status" value="1"/>
</dbReference>
<dbReference type="GO" id="GO:0004803">
    <property type="term" value="F:transposase activity"/>
    <property type="evidence" value="ECO:0007669"/>
    <property type="project" value="InterPro"/>
</dbReference>
<comment type="similarity">
    <text evidence="1">Belongs to the transposase 8 family.</text>
</comment>
<dbReference type="Gene3D" id="1.10.10.10">
    <property type="entry name" value="Winged helix-like DNA-binding domain superfamily/Winged helix DNA-binding domain"/>
    <property type="match status" value="1"/>
</dbReference>
<evidence type="ECO:0000256" key="1">
    <source>
        <dbReference type="ARBA" id="ARBA00009964"/>
    </source>
</evidence>
<evidence type="ECO:0000256" key="2">
    <source>
        <dbReference type="ARBA" id="ARBA00022578"/>
    </source>
</evidence>
<dbReference type="InterPro" id="IPR018392">
    <property type="entry name" value="LysM"/>
</dbReference>
<dbReference type="PANTHER" id="PTHR37936">
    <property type="entry name" value="TRANSPOSASE INSC FOR INSERTION ELEMENT IS2A-RELATED"/>
    <property type="match status" value="1"/>
</dbReference>
<dbReference type="Proteomes" id="UP000199626">
    <property type="component" value="Unassembled WGS sequence"/>
</dbReference>
<evidence type="ECO:0000313" key="5">
    <source>
        <dbReference type="EMBL" id="SDB54397.1"/>
    </source>
</evidence>
<evidence type="ECO:0000313" key="6">
    <source>
        <dbReference type="Proteomes" id="UP000199626"/>
    </source>
</evidence>
<dbReference type="OrthoDB" id="9774685at2"/>
<dbReference type="GO" id="GO:0003677">
    <property type="term" value="F:DNA binding"/>
    <property type="evidence" value="ECO:0007669"/>
    <property type="project" value="InterPro"/>
</dbReference>
<proteinExistence type="inferred from homology"/>
<gene>
    <name evidence="5" type="ORF">SAMN02927930_02132</name>
</gene>
<dbReference type="InterPro" id="IPR036388">
    <property type="entry name" value="WH-like_DNA-bd_sf"/>
</dbReference>
<evidence type="ECO:0000259" key="4">
    <source>
        <dbReference type="PROSITE" id="PS51782"/>
    </source>
</evidence>
<dbReference type="Pfam" id="PF01527">
    <property type="entry name" value="HTH_Tnp_1"/>
    <property type="match status" value="1"/>
</dbReference>
<sequence>MERIEIFTGEQRRRRYTPQEKAKFVAMTMQPGYSVSLVARQNGITLSLLFKWKKLMQDGGMSAIQAGDEVVSAAEHKVLQKKVKQLEQLLGRKTMETEILKEALEIAQSKKLISRMPLLPPDDSLSSES</sequence>
<dbReference type="AlphaFoldDB" id="A0A1G6EAB1"/>
<dbReference type="GO" id="GO:0006313">
    <property type="term" value="P:DNA transposition"/>
    <property type="evidence" value="ECO:0007669"/>
    <property type="project" value="InterPro"/>
</dbReference>
<name>A0A1G6EAB1_9GAMM</name>